<dbReference type="Proteomes" id="UP000243799">
    <property type="component" value="Unassembled WGS sequence"/>
</dbReference>
<gene>
    <name evidence="1" type="ORF">SAMN05216266_10584</name>
</gene>
<evidence type="ECO:0000313" key="1">
    <source>
        <dbReference type="EMBL" id="SFB12800.1"/>
    </source>
</evidence>
<protein>
    <submittedName>
        <fullName evidence="1">Uncharacterized protein</fullName>
    </submittedName>
</protein>
<proteinExistence type="predicted"/>
<accession>A0A1I0YJZ2</accession>
<keyword evidence="2" id="KW-1185">Reference proteome</keyword>
<dbReference type="RefSeq" id="WP_091672299.1">
    <property type="nucleotide sequence ID" value="NZ_FOKG01000005.1"/>
</dbReference>
<organism evidence="1 2">
    <name type="scientific">Amycolatopsis marina</name>
    <dbReference type="NCBI Taxonomy" id="490629"/>
    <lineage>
        <taxon>Bacteria</taxon>
        <taxon>Bacillati</taxon>
        <taxon>Actinomycetota</taxon>
        <taxon>Actinomycetes</taxon>
        <taxon>Pseudonocardiales</taxon>
        <taxon>Pseudonocardiaceae</taxon>
        <taxon>Amycolatopsis</taxon>
    </lineage>
</organism>
<reference evidence="2" key="1">
    <citation type="submission" date="2016-10" db="EMBL/GenBank/DDBJ databases">
        <authorList>
            <person name="Varghese N."/>
            <person name="Submissions S."/>
        </authorList>
    </citation>
    <scope>NUCLEOTIDE SEQUENCE [LARGE SCALE GENOMIC DNA]</scope>
    <source>
        <strain evidence="2">CGMCC 4.3568</strain>
    </source>
</reference>
<dbReference type="STRING" id="490629.SAMN05216266_10584"/>
<dbReference type="EMBL" id="FOKG01000005">
    <property type="protein sequence ID" value="SFB12800.1"/>
    <property type="molecule type" value="Genomic_DNA"/>
</dbReference>
<dbReference type="AlphaFoldDB" id="A0A1I0YJZ2"/>
<name>A0A1I0YJZ2_9PSEU</name>
<evidence type="ECO:0000313" key="2">
    <source>
        <dbReference type="Proteomes" id="UP000243799"/>
    </source>
</evidence>
<sequence>MTTTMAPSTLTLSEKIEARRAHSTARIYMASIEGVPISFAQYEWPDYVTAFTENRGQFDGMSYSATTNVGSDSPIADISKKRRDQLTENTKDVEVSAEKAVREYVDSKDRNSLHDKIEQKRKEHEKKLIDQNNKYWGDVESAIKDLPEAEQDKAIDLADQVSKFAAWLWGKISAAIVELAKRAWEWIKQAWEDIKQWFVDRYNDVTKFFNSLFG</sequence>